<organism evidence="1 2">
    <name type="scientific">Candidatus Nitrobium versatile</name>
    <dbReference type="NCBI Taxonomy" id="2884831"/>
    <lineage>
        <taxon>Bacteria</taxon>
        <taxon>Pseudomonadati</taxon>
        <taxon>Nitrospirota</taxon>
        <taxon>Nitrospiria</taxon>
        <taxon>Nitrospirales</taxon>
        <taxon>Nitrospiraceae</taxon>
        <taxon>Candidatus Nitrobium</taxon>
    </lineage>
</organism>
<reference evidence="1" key="1">
    <citation type="journal article" date="2021" name="bioRxiv">
        <title>Unraveling nitrogen, sulfur and carbon metabolic pathways and microbial community transcriptional responses to substrate deprivation and toxicity stresses in a bioreactor mimicking anoxic brackish coastal sediment conditions.</title>
        <authorList>
            <person name="Martins P.D."/>
            <person name="Echeveste M.J."/>
            <person name="Arshad A."/>
            <person name="Kurth J."/>
            <person name="Ouboter H."/>
            <person name="Jetten M.S.M."/>
            <person name="Welte C.U."/>
        </authorList>
    </citation>
    <scope>NUCLEOTIDE SEQUENCE</scope>
    <source>
        <strain evidence="1">MAG_39</strain>
    </source>
</reference>
<evidence type="ECO:0000313" key="2">
    <source>
        <dbReference type="Proteomes" id="UP000705867"/>
    </source>
</evidence>
<dbReference type="Proteomes" id="UP000705867">
    <property type="component" value="Unassembled WGS sequence"/>
</dbReference>
<sequence length="133" mass="15474">MEKKHIIVCVRRDIDPVVRDFFSNERKAREIFEVFYCDALRQIRSRLARSPKTPFHLIIDTVLSHEPAAPFIKEVRSEYPALKVMLIGSSEMKKEDLVELIQTKAVRAVLMRPFTQNDLIEKTLVLCGFQSVK</sequence>
<comment type="caution">
    <text evidence="1">The sequence shown here is derived from an EMBL/GenBank/DDBJ whole genome shotgun (WGS) entry which is preliminary data.</text>
</comment>
<accession>A0A953J6D6</accession>
<evidence type="ECO:0000313" key="1">
    <source>
        <dbReference type="EMBL" id="MBZ0156503.1"/>
    </source>
</evidence>
<protein>
    <submittedName>
        <fullName evidence="1">Uncharacterized protein</fullName>
    </submittedName>
</protein>
<reference evidence="1" key="2">
    <citation type="submission" date="2021-08" db="EMBL/GenBank/DDBJ databases">
        <authorList>
            <person name="Dalcin Martins P."/>
        </authorList>
    </citation>
    <scope>NUCLEOTIDE SEQUENCE</scope>
    <source>
        <strain evidence="1">MAG_39</strain>
    </source>
</reference>
<name>A0A953J6D6_9BACT</name>
<proteinExistence type="predicted"/>
<gene>
    <name evidence="1" type="ORF">K8I29_09890</name>
</gene>
<dbReference type="AlphaFoldDB" id="A0A953J6D6"/>
<dbReference type="EMBL" id="JAIOIV010000076">
    <property type="protein sequence ID" value="MBZ0156503.1"/>
    <property type="molecule type" value="Genomic_DNA"/>
</dbReference>